<evidence type="ECO:0000313" key="1">
    <source>
        <dbReference type="EMBL" id="GAX58291.1"/>
    </source>
</evidence>
<keyword evidence="2" id="KW-1185">Reference proteome</keyword>
<proteinExistence type="predicted"/>
<dbReference type="EMBL" id="BDQI01000049">
    <property type="protein sequence ID" value="GAX58291.1"/>
    <property type="molecule type" value="Genomic_DNA"/>
</dbReference>
<dbReference type="AlphaFoldDB" id="A0A250VVY1"/>
<accession>A0A250VVY1</accession>
<dbReference type="STRING" id="1963.AQJ27_27380"/>
<name>A0A250VVY1_STROL</name>
<reference evidence="2" key="1">
    <citation type="submission" date="2017-05" db="EMBL/GenBank/DDBJ databases">
        <title>Streptomyces olivochromogenes NBRC 3561 whole genome shotgun sequence.</title>
        <authorList>
            <person name="Dohra H."/>
            <person name="Kodani S."/>
        </authorList>
    </citation>
    <scope>NUCLEOTIDE SEQUENCE [LARGE SCALE GENOMIC DNA]</scope>
    <source>
        <strain evidence="2">NBRC 3561</strain>
    </source>
</reference>
<evidence type="ECO:0008006" key="3">
    <source>
        <dbReference type="Google" id="ProtNLM"/>
    </source>
</evidence>
<sequence length="213" mass="23682">MHSGADPRADPGAAAVRLRRVNRWLVEDIREDLGNLYEDSCATGSGKAYRRPSRQDFLNHLTGHIRRPGFAMVIAETDGLTGCAFGYPVLSDGRWWLGFDGVLPRTIERITKSSSVFAISDTLVRPHPQDQKLAHRLQEKLLTDHQATLGATLVDQADRPTLDSLHSSGWLDIGELRRPTSATTFRALVLPLGERTTARLEGLAHEAWIRWPG</sequence>
<comment type="caution">
    <text evidence="1">The sequence shown here is derived from an EMBL/GenBank/DDBJ whole genome shotgun (WGS) entry which is preliminary data.</text>
</comment>
<protein>
    <recommendedName>
        <fullName evidence="3">N-acetyltransferase</fullName>
    </recommendedName>
</protein>
<dbReference type="RefSeq" id="WP_235614003.1">
    <property type="nucleotide sequence ID" value="NZ_BDQI01000049.1"/>
</dbReference>
<dbReference type="Proteomes" id="UP000217446">
    <property type="component" value="Unassembled WGS sequence"/>
</dbReference>
<organism evidence="1 2">
    <name type="scientific">Streptomyces olivochromogenes</name>
    <dbReference type="NCBI Taxonomy" id="1963"/>
    <lineage>
        <taxon>Bacteria</taxon>
        <taxon>Bacillati</taxon>
        <taxon>Actinomycetota</taxon>
        <taxon>Actinomycetes</taxon>
        <taxon>Kitasatosporales</taxon>
        <taxon>Streptomycetaceae</taxon>
        <taxon>Streptomyces</taxon>
    </lineage>
</organism>
<evidence type="ECO:0000313" key="2">
    <source>
        <dbReference type="Proteomes" id="UP000217446"/>
    </source>
</evidence>
<gene>
    <name evidence="1" type="ORF">SO3561_09863</name>
</gene>